<keyword evidence="8" id="KW-1015">Disulfide bond</keyword>
<keyword evidence="5" id="KW-0378">Hydrolase</keyword>
<feature type="signal peptide" evidence="9">
    <location>
        <begin position="1"/>
        <end position="18"/>
    </location>
</feature>
<dbReference type="CDD" id="cd04275">
    <property type="entry name" value="ZnMc_pappalysin_like"/>
    <property type="match status" value="1"/>
</dbReference>
<evidence type="ECO:0000256" key="7">
    <source>
        <dbReference type="ARBA" id="ARBA00023049"/>
    </source>
</evidence>
<comment type="caution">
    <text evidence="11">The sequence shown here is derived from an EMBL/GenBank/DDBJ whole genome shotgun (WGS) entry which is preliminary data.</text>
</comment>
<dbReference type="PANTHER" id="PTHR47466:SF1">
    <property type="entry name" value="METALLOPROTEASE MEP1 (AFU_ORTHOLOGUE AFUA_1G07730)-RELATED"/>
    <property type="match status" value="1"/>
</dbReference>
<dbReference type="GO" id="GO:0006508">
    <property type="term" value="P:proteolysis"/>
    <property type="evidence" value="ECO:0007669"/>
    <property type="project" value="UniProtKB-KW"/>
</dbReference>
<gene>
    <name evidence="11" type="ORF">CB0940_04742</name>
</gene>
<evidence type="ECO:0000313" key="11">
    <source>
        <dbReference type="EMBL" id="PIA93147.1"/>
    </source>
</evidence>
<evidence type="ECO:0000256" key="1">
    <source>
        <dbReference type="ARBA" id="ARBA00008721"/>
    </source>
</evidence>
<dbReference type="PANTHER" id="PTHR47466">
    <property type="match status" value="1"/>
</dbReference>
<dbReference type="SUPFAM" id="SSF55486">
    <property type="entry name" value="Metalloproteases ('zincins'), catalytic domain"/>
    <property type="match status" value="1"/>
</dbReference>
<evidence type="ECO:0000256" key="2">
    <source>
        <dbReference type="ARBA" id="ARBA00022670"/>
    </source>
</evidence>
<accession>A0A2G5HKR1</accession>
<dbReference type="Proteomes" id="UP000230605">
    <property type="component" value="Chromosome 4"/>
</dbReference>
<protein>
    <submittedName>
        <fullName evidence="11">Extracellular metalloprotease</fullName>
    </submittedName>
</protein>
<evidence type="ECO:0000313" key="12">
    <source>
        <dbReference type="Proteomes" id="UP000230605"/>
    </source>
</evidence>
<evidence type="ECO:0000259" key="10">
    <source>
        <dbReference type="Pfam" id="PF05572"/>
    </source>
</evidence>
<reference evidence="11 12" key="1">
    <citation type="submission" date="2015-10" db="EMBL/GenBank/DDBJ databases">
        <title>The cercosporin biosynthetic gene cluster was horizontally transferred to several fungal lineages and shown to be expanded in Cercospora beticola based on microsynteny with recipient genomes.</title>
        <authorList>
            <person name="De Jonge R."/>
            <person name="Ebert M.K."/>
            <person name="Suttle J.C."/>
            <person name="Jurick Ii W.M."/>
            <person name="Secor G.A."/>
            <person name="Thomma B.P."/>
            <person name="Van De Peer Y."/>
            <person name="Bolton M.D."/>
        </authorList>
    </citation>
    <scope>NUCLEOTIDE SEQUENCE [LARGE SCALE GENOMIC DNA]</scope>
    <source>
        <strain evidence="11 12">09-40</strain>
    </source>
</reference>
<dbReference type="AlphaFoldDB" id="A0A2G5HKR1"/>
<keyword evidence="6" id="KW-0862">Zinc</keyword>
<proteinExistence type="inferred from homology"/>
<keyword evidence="4 9" id="KW-0732">Signal</keyword>
<sequence>MRLLTSTILGLLVCCTTARLSICGAKGPQALRNKYNETGGGGLSLLPMWPELFTIKVYFHIITSTTEEHGLYHPYMLAKQMDVLNTGFAHGKYTPLRRAKFKFTLAGVTRTVNYNWAHDNPNDYKTDWSPNEKQYKKALRKGGYSDVNVYILSHMHEGELLGIATYPRAEPIRWADGIILLASTMPGGSKEGFDQGKTLVHEMGHWLGLYHTFGTGCGDGPCSCDGPGDYVDDTTVGNHVYRGDCTAAVNSCPDHVGYDDISNYMNYGKDVCDMHFTALQGQRMRVLYGNLRWKRWE</sequence>
<dbReference type="InterPro" id="IPR024079">
    <property type="entry name" value="MetalloPept_cat_dom_sf"/>
</dbReference>
<keyword evidence="2 11" id="KW-0645">Protease</keyword>
<dbReference type="GO" id="GO:0046872">
    <property type="term" value="F:metal ion binding"/>
    <property type="evidence" value="ECO:0007669"/>
    <property type="project" value="UniProtKB-KW"/>
</dbReference>
<dbReference type="GO" id="GO:0008237">
    <property type="term" value="F:metallopeptidase activity"/>
    <property type="evidence" value="ECO:0007669"/>
    <property type="project" value="UniProtKB-KW"/>
</dbReference>
<feature type="domain" description="Peptidase M43 pregnancy-associated plasma-A" evidence="10">
    <location>
        <begin position="147"/>
        <end position="285"/>
    </location>
</feature>
<comment type="similarity">
    <text evidence="1">Belongs to the peptidase M43B family.</text>
</comment>
<keyword evidence="3" id="KW-0479">Metal-binding</keyword>
<evidence type="ECO:0000256" key="9">
    <source>
        <dbReference type="SAM" id="SignalP"/>
    </source>
</evidence>
<dbReference type="Gene3D" id="3.40.390.10">
    <property type="entry name" value="Collagenase (Catalytic Domain)"/>
    <property type="match status" value="1"/>
</dbReference>
<keyword evidence="7 11" id="KW-0482">Metalloprotease</keyword>
<name>A0A2G5HKR1_CERBT</name>
<evidence type="ECO:0000256" key="3">
    <source>
        <dbReference type="ARBA" id="ARBA00022723"/>
    </source>
</evidence>
<evidence type="ECO:0000256" key="6">
    <source>
        <dbReference type="ARBA" id="ARBA00022833"/>
    </source>
</evidence>
<evidence type="ECO:0000256" key="5">
    <source>
        <dbReference type="ARBA" id="ARBA00022801"/>
    </source>
</evidence>
<dbReference type="Pfam" id="PF05572">
    <property type="entry name" value="Peptidase_M43"/>
    <property type="match status" value="1"/>
</dbReference>
<evidence type="ECO:0000256" key="4">
    <source>
        <dbReference type="ARBA" id="ARBA00022729"/>
    </source>
</evidence>
<evidence type="ECO:0000256" key="8">
    <source>
        <dbReference type="ARBA" id="ARBA00023157"/>
    </source>
</evidence>
<feature type="chain" id="PRO_5013949027" evidence="9">
    <location>
        <begin position="19"/>
        <end position="297"/>
    </location>
</feature>
<dbReference type="OrthoDB" id="536211at2759"/>
<dbReference type="InterPro" id="IPR008754">
    <property type="entry name" value="Peptidase_M43"/>
</dbReference>
<organism evidence="11 12">
    <name type="scientific">Cercospora beticola</name>
    <name type="common">Sugarbeet leaf spot fungus</name>
    <dbReference type="NCBI Taxonomy" id="122368"/>
    <lineage>
        <taxon>Eukaryota</taxon>
        <taxon>Fungi</taxon>
        <taxon>Dikarya</taxon>
        <taxon>Ascomycota</taxon>
        <taxon>Pezizomycotina</taxon>
        <taxon>Dothideomycetes</taxon>
        <taxon>Dothideomycetidae</taxon>
        <taxon>Mycosphaerellales</taxon>
        <taxon>Mycosphaerellaceae</taxon>
        <taxon>Cercospora</taxon>
    </lineage>
</organism>
<dbReference type="EMBL" id="LKMD01000105">
    <property type="protein sequence ID" value="PIA93147.1"/>
    <property type="molecule type" value="Genomic_DNA"/>
</dbReference>